<dbReference type="EMBL" id="JBDFQZ010000001">
    <property type="protein sequence ID" value="KAK9756538.1"/>
    <property type="molecule type" value="Genomic_DNA"/>
</dbReference>
<dbReference type="GO" id="GO:0003676">
    <property type="term" value="F:nucleic acid binding"/>
    <property type="evidence" value="ECO:0007669"/>
    <property type="project" value="InterPro"/>
</dbReference>
<sequence>MDFVVGLPRSPRGSNMIWVIADRLTKLAHFVPMKDTWSKVELAKAYIKHVLKLHGVLRDIVSDQDSRFISHFLKELQAGLGTELKMSIAFHSATDDQTERTIQTLEDMIRACVLEFKGSWEDRLDLIEFSYNNSFHASIGMTPFEALYGRRCRSPICWDDISESVVLGPQMIEEMVGQVNIIREKMKGAQDR</sequence>
<evidence type="ECO:0000259" key="1">
    <source>
        <dbReference type="PROSITE" id="PS50994"/>
    </source>
</evidence>
<dbReference type="Gene3D" id="3.30.420.10">
    <property type="entry name" value="Ribonuclease H-like superfamily/Ribonuclease H"/>
    <property type="match status" value="1"/>
</dbReference>
<dbReference type="InterPro" id="IPR001584">
    <property type="entry name" value="Integrase_cat-core"/>
</dbReference>
<dbReference type="Proteomes" id="UP001443914">
    <property type="component" value="Unassembled WGS sequence"/>
</dbReference>
<gene>
    <name evidence="2" type="ORF">RND81_01G104600</name>
</gene>
<evidence type="ECO:0000313" key="3">
    <source>
        <dbReference type="Proteomes" id="UP001443914"/>
    </source>
</evidence>
<dbReference type="PANTHER" id="PTHR45835:SF99">
    <property type="entry name" value="CHROMO DOMAIN-CONTAINING PROTEIN-RELATED"/>
    <property type="match status" value="1"/>
</dbReference>
<dbReference type="AlphaFoldDB" id="A0AAW1NEK2"/>
<reference evidence="2" key="1">
    <citation type="submission" date="2024-03" db="EMBL/GenBank/DDBJ databases">
        <title>WGS assembly of Saponaria officinalis var. Norfolk2.</title>
        <authorList>
            <person name="Jenkins J."/>
            <person name="Shu S."/>
            <person name="Grimwood J."/>
            <person name="Barry K."/>
            <person name="Goodstein D."/>
            <person name="Schmutz J."/>
            <person name="Leebens-Mack J."/>
            <person name="Osbourn A."/>
        </authorList>
    </citation>
    <scope>NUCLEOTIDE SEQUENCE [LARGE SCALE GENOMIC DNA]</scope>
    <source>
        <strain evidence="2">JIC</strain>
    </source>
</reference>
<name>A0AAW1NEK2_SAPOF</name>
<dbReference type="GO" id="GO:0015074">
    <property type="term" value="P:DNA integration"/>
    <property type="evidence" value="ECO:0007669"/>
    <property type="project" value="InterPro"/>
</dbReference>
<dbReference type="PANTHER" id="PTHR45835">
    <property type="entry name" value="YALI0A06105P"/>
    <property type="match status" value="1"/>
</dbReference>
<dbReference type="SUPFAM" id="SSF53098">
    <property type="entry name" value="Ribonuclease H-like"/>
    <property type="match status" value="1"/>
</dbReference>
<feature type="domain" description="Integrase catalytic" evidence="1">
    <location>
        <begin position="1"/>
        <end position="151"/>
    </location>
</feature>
<evidence type="ECO:0000313" key="2">
    <source>
        <dbReference type="EMBL" id="KAK9756538.1"/>
    </source>
</evidence>
<comment type="caution">
    <text evidence="2">The sequence shown here is derived from an EMBL/GenBank/DDBJ whole genome shotgun (WGS) entry which is preliminary data.</text>
</comment>
<proteinExistence type="predicted"/>
<organism evidence="2 3">
    <name type="scientific">Saponaria officinalis</name>
    <name type="common">Common soapwort</name>
    <name type="synonym">Lychnis saponaria</name>
    <dbReference type="NCBI Taxonomy" id="3572"/>
    <lineage>
        <taxon>Eukaryota</taxon>
        <taxon>Viridiplantae</taxon>
        <taxon>Streptophyta</taxon>
        <taxon>Embryophyta</taxon>
        <taxon>Tracheophyta</taxon>
        <taxon>Spermatophyta</taxon>
        <taxon>Magnoliopsida</taxon>
        <taxon>eudicotyledons</taxon>
        <taxon>Gunneridae</taxon>
        <taxon>Pentapetalae</taxon>
        <taxon>Caryophyllales</taxon>
        <taxon>Caryophyllaceae</taxon>
        <taxon>Caryophylleae</taxon>
        <taxon>Saponaria</taxon>
    </lineage>
</organism>
<accession>A0AAW1NEK2</accession>
<dbReference type="InterPro" id="IPR036397">
    <property type="entry name" value="RNaseH_sf"/>
</dbReference>
<keyword evidence="3" id="KW-1185">Reference proteome</keyword>
<dbReference type="PROSITE" id="PS50994">
    <property type="entry name" value="INTEGRASE"/>
    <property type="match status" value="1"/>
</dbReference>
<dbReference type="InterPro" id="IPR012337">
    <property type="entry name" value="RNaseH-like_sf"/>
</dbReference>
<protein>
    <recommendedName>
        <fullName evidence="1">Integrase catalytic domain-containing protein</fullName>
    </recommendedName>
</protein>